<evidence type="ECO:0000256" key="3">
    <source>
        <dbReference type="SAM" id="MobiDB-lite"/>
    </source>
</evidence>
<dbReference type="PROSITE" id="PS00018">
    <property type="entry name" value="EF_HAND_1"/>
    <property type="match status" value="1"/>
</dbReference>
<dbReference type="Gene3D" id="1.10.238.10">
    <property type="entry name" value="EF-hand"/>
    <property type="match status" value="1"/>
</dbReference>
<keyword evidence="1" id="KW-0479">Metal-binding</keyword>
<dbReference type="InterPro" id="IPR011008">
    <property type="entry name" value="Dimeric_a/b-barrel"/>
</dbReference>
<evidence type="ECO:0000313" key="7">
    <source>
        <dbReference type="Proteomes" id="UP001460270"/>
    </source>
</evidence>
<organism evidence="6 7">
    <name type="scientific">Mugilogobius chulae</name>
    <name type="common">yellowstripe goby</name>
    <dbReference type="NCBI Taxonomy" id="88201"/>
    <lineage>
        <taxon>Eukaryota</taxon>
        <taxon>Metazoa</taxon>
        <taxon>Chordata</taxon>
        <taxon>Craniata</taxon>
        <taxon>Vertebrata</taxon>
        <taxon>Euteleostomi</taxon>
        <taxon>Actinopterygii</taxon>
        <taxon>Neopterygii</taxon>
        <taxon>Teleostei</taxon>
        <taxon>Neoteleostei</taxon>
        <taxon>Acanthomorphata</taxon>
        <taxon>Gobiaria</taxon>
        <taxon>Gobiiformes</taxon>
        <taxon>Gobioidei</taxon>
        <taxon>Gobiidae</taxon>
        <taxon>Gobionellinae</taxon>
        <taxon>Mugilogobius</taxon>
    </lineage>
</organism>
<gene>
    <name evidence="6" type="ORF">WMY93_030469</name>
</gene>
<dbReference type="GO" id="GO:0005783">
    <property type="term" value="C:endoplasmic reticulum"/>
    <property type="evidence" value="ECO:0007669"/>
    <property type="project" value="TreeGrafter"/>
</dbReference>
<proteinExistence type="predicted"/>
<evidence type="ECO:0008006" key="8">
    <source>
        <dbReference type="Google" id="ProtNLM"/>
    </source>
</evidence>
<dbReference type="Pfam" id="PF03992">
    <property type="entry name" value="ABM"/>
    <property type="match status" value="1"/>
</dbReference>
<feature type="region of interest" description="Disordered" evidence="3">
    <location>
        <begin position="419"/>
        <end position="440"/>
    </location>
</feature>
<dbReference type="AlphaFoldDB" id="A0AAW0MER7"/>
<sequence length="516" mass="57416">MLACTEMITMCLQSAKHEHLRKQQLDHNHNQGIAIFQDIFRRADKNDDGKLSMEEFHSYFTDGILTKEQMQELYFSIDRQRSENLDIDQLSEYFSPHLGEYVNVLSALEKLNVAILKAMDKTKEEYQGSSVLGQFVTRFLLRETSTQLQSLQSSLDCAVDAVLDQSGSGRRVVRKPEDLPILKNNKRPGRRIQKNMCLSPTDPYSGMLTTGVSLMDKLDCETPQLEPLQEDTLAGTYKSNILLVQRQMSVKEREVDQFQEALKIYTEETSNQPENLHVSIQNLPDRSCFIMYEFWQDRLSWMSYCSCHHKTSACVIDSLESRSGVTMLLQWAESSLNWVLEHVSTSSIALTSPAAGDYKPESVTSAGGAQVRHPASPVRKRSLALVSGSPAHLHQVTPCEGDDWLLSQTFPEVIGVTSTQHGKVPGHEAESALGKTGVGRSCSGASGEARGAELGDLRPSLSAAVVMQASTKRLLRHMAPGCNLFPSMRDIWGEAESAQRRSISWTPPCSRGGEGT</sequence>
<dbReference type="PANTHER" id="PTHR12178">
    <property type="entry name" value="EF-HAND DOMAIN-CONTAINING PROTEIN"/>
    <property type="match status" value="1"/>
</dbReference>
<feature type="domain" description="EF-hand" evidence="4">
    <location>
        <begin position="31"/>
        <end position="66"/>
    </location>
</feature>
<accession>A0AAW0MER7</accession>
<feature type="domain" description="ABM" evidence="5">
    <location>
        <begin position="242"/>
        <end position="336"/>
    </location>
</feature>
<dbReference type="InterPro" id="IPR007138">
    <property type="entry name" value="ABM_dom"/>
</dbReference>
<evidence type="ECO:0000256" key="1">
    <source>
        <dbReference type="ARBA" id="ARBA00022723"/>
    </source>
</evidence>
<dbReference type="GO" id="GO:0005509">
    <property type="term" value="F:calcium ion binding"/>
    <property type="evidence" value="ECO:0007669"/>
    <property type="project" value="InterPro"/>
</dbReference>
<dbReference type="PROSITE" id="PS50222">
    <property type="entry name" value="EF_HAND_2"/>
    <property type="match status" value="1"/>
</dbReference>
<dbReference type="InterPro" id="IPR039862">
    <property type="entry name" value="NECAB1/2/3"/>
</dbReference>
<name>A0AAW0MER7_9GOBI</name>
<protein>
    <recommendedName>
        <fullName evidence="8">N-terminal EF-hand calcium binding protein 3</fullName>
    </recommendedName>
</protein>
<evidence type="ECO:0000259" key="5">
    <source>
        <dbReference type="PROSITE" id="PS51725"/>
    </source>
</evidence>
<dbReference type="InterPro" id="IPR018247">
    <property type="entry name" value="EF_Hand_1_Ca_BS"/>
</dbReference>
<dbReference type="SUPFAM" id="SSF54909">
    <property type="entry name" value="Dimeric alpha+beta barrel"/>
    <property type="match status" value="1"/>
</dbReference>
<dbReference type="Pfam" id="PF13202">
    <property type="entry name" value="EF-hand_5"/>
    <property type="match status" value="1"/>
</dbReference>
<dbReference type="SUPFAM" id="SSF47473">
    <property type="entry name" value="EF-hand"/>
    <property type="match status" value="1"/>
</dbReference>
<keyword evidence="2" id="KW-0106">Calcium</keyword>
<dbReference type="InterPro" id="IPR002048">
    <property type="entry name" value="EF_hand_dom"/>
</dbReference>
<dbReference type="GO" id="GO:0042984">
    <property type="term" value="P:regulation of amyloid precursor protein biosynthetic process"/>
    <property type="evidence" value="ECO:0007669"/>
    <property type="project" value="TreeGrafter"/>
</dbReference>
<dbReference type="Proteomes" id="UP001460270">
    <property type="component" value="Unassembled WGS sequence"/>
</dbReference>
<evidence type="ECO:0000256" key="2">
    <source>
        <dbReference type="ARBA" id="ARBA00022837"/>
    </source>
</evidence>
<dbReference type="InterPro" id="IPR011992">
    <property type="entry name" value="EF-hand-dom_pair"/>
</dbReference>
<comment type="caution">
    <text evidence="6">The sequence shown here is derived from an EMBL/GenBank/DDBJ whole genome shotgun (WGS) entry which is preliminary data.</text>
</comment>
<dbReference type="PROSITE" id="PS51725">
    <property type="entry name" value="ABM"/>
    <property type="match status" value="1"/>
</dbReference>
<keyword evidence="7" id="KW-1185">Reference proteome</keyword>
<dbReference type="PANTHER" id="PTHR12178:SF3">
    <property type="entry name" value="N-TERMINAL EF-HAND CALCIUM-BINDING PROTEIN 3"/>
    <property type="match status" value="1"/>
</dbReference>
<evidence type="ECO:0000313" key="6">
    <source>
        <dbReference type="EMBL" id="KAK7878633.1"/>
    </source>
</evidence>
<dbReference type="GO" id="GO:0000137">
    <property type="term" value="C:Golgi cis cisterna"/>
    <property type="evidence" value="ECO:0007669"/>
    <property type="project" value="TreeGrafter"/>
</dbReference>
<reference evidence="7" key="1">
    <citation type="submission" date="2024-04" db="EMBL/GenBank/DDBJ databases">
        <title>Salinicola lusitanus LLJ914,a marine bacterium isolated from the Okinawa Trough.</title>
        <authorList>
            <person name="Li J."/>
        </authorList>
    </citation>
    <scope>NUCLEOTIDE SEQUENCE [LARGE SCALE GENOMIC DNA]</scope>
</reference>
<dbReference type="EMBL" id="JBBPFD010000491">
    <property type="protein sequence ID" value="KAK7878633.1"/>
    <property type="molecule type" value="Genomic_DNA"/>
</dbReference>
<evidence type="ECO:0000259" key="4">
    <source>
        <dbReference type="PROSITE" id="PS50222"/>
    </source>
</evidence>